<feature type="transmembrane region" description="Helical" evidence="1">
    <location>
        <begin position="138"/>
        <end position="158"/>
    </location>
</feature>
<feature type="transmembrane region" description="Helical" evidence="1">
    <location>
        <begin position="251"/>
        <end position="269"/>
    </location>
</feature>
<feature type="transmembrane region" description="Helical" evidence="1">
    <location>
        <begin position="97"/>
        <end position="117"/>
    </location>
</feature>
<evidence type="ECO:0000313" key="2">
    <source>
        <dbReference type="EMBL" id="PIR76658.1"/>
    </source>
</evidence>
<dbReference type="EMBL" id="PFBY01000012">
    <property type="protein sequence ID" value="PIR76658.1"/>
    <property type="molecule type" value="Genomic_DNA"/>
</dbReference>
<organism evidence="2 3">
    <name type="scientific">Candidatus Magasanikbacteria bacterium CG10_big_fil_rev_8_21_14_0_10_42_10</name>
    <dbReference type="NCBI Taxonomy" id="1974649"/>
    <lineage>
        <taxon>Bacteria</taxon>
        <taxon>Candidatus Magasanikiibacteriota</taxon>
    </lineage>
</organism>
<evidence type="ECO:0000256" key="1">
    <source>
        <dbReference type="SAM" id="Phobius"/>
    </source>
</evidence>
<feature type="transmembrane region" description="Helical" evidence="1">
    <location>
        <begin position="12"/>
        <end position="33"/>
    </location>
</feature>
<name>A0A2H0TWX3_9BACT</name>
<accession>A0A2H0TWX3</accession>
<gene>
    <name evidence="2" type="ORF">COU32_00900</name>
</gene>
<keyword evidence="1" id="KW-0812">Transmembrane</keyword>
<comment type="caution">
    <text evidence="2">The sequence shown here is derived from an EMBL/GenBank/DDBJ whole genome shotgun (WGS) entry which is preliminary data.</text>
</comment>
<keyword evidence="1" id="KW-0472">Membrane</keyword>
<proteinExistence type="predicted"/>
<feature type="transmembrane region" description="Helical" evidence="1">
    <location>
        <begin position="164"/>
        <end position="181"/>
    </location>
</feature>
<sequence length="270" mass="31474">MIRFVVFHLRSVVATLVAGALFESITLFSSRMYLPGIFFPLSLKWYLPGTFLVFTGVIILLCRRYIRIHMALWDMALLVMAYVATVLLMLLTEWRLVEITLEVLGALTIGTLVDILLSNSETTPVYVKKAFRRIRVMAWVFVVASIMIMLYAMSFFFPNIPLEVLFLFVGSVVAIGSYAIWRMYYQVPLGRFTVWLLIIAVMSMELFWVIHLLPFGYLVLGFLATWLWYLLLLLIRFHMSAEGIRWKEQRRFLLTNAGVFILLLFVIRWI</sequence>
<dbReference type="Proteomes" id="UP000231530">
    <property type="component" value="Unassembled WGS sequence"/>
</dbReference>
<evidence type="ECO:0000313" key="3">
    <source>
        <dbReference type="Proteomes" id="UP000231530"/>
    </source>
</evidence>
<feature type="transmembrane region" description="Helical" evidence="1">
    <location>
        <begin position="193"/>
        <end position="211"/>
    </location>
</feature>
<feature type="transmembrane region" description="Helical" evidence="1">
    <location>
        <begin position="71"/>
        <end position="91"/>
    </location>
</feature>
<dbReference type="AlphaFoldDB" id="A0A2H0TWX3"/>
<reference evidence="3" key="1">
    <citation type="submission" date="2017-09" db="EMBL/GenBank/DDBJ databases">
        <title>Depth-based differentiation of microbial function through sediment-hosted aquifers and enrichment of novel symbionts in the deep terrestrial subsurface.</title>
        <authorList>
            <person name="Probst A.J."/>
            <person name="Ladd B."/>
            <person name="Jarett J.K."/>
            <person name="Geller-Mcgrath D.E."/>
            <person name="Sieber C.M.K."/>
            <person name="Emerson J.B."/>
            <person name="Anantharaman K."/>
            <person name="Thomas B.C."/>
            <person name="Malmstrom R."/>
            <person name="Stieglmeier M."/>
            <person name="Klingl A."/>
            <person name="Woyke T."/>
            <person name="Ryan C.M."/>
            <person name="Banfield J.F."/>
        </authorList>
    </citation>
    <scope>NUCLEOTIDE SEQUENCE [LARGE SCALE GENOMIC DNA]</scope>
</reference>
<feature type="transmembrane region" description="Helical" evidence="1">
    <location>
        <begin position="45"/>
        <end position="62"/>
    </location>
</feature>
<feature type="transmembrane region" description="Helical" evidence="1">
    <location>
        <begin position="217"/>
        <end position="239"/>
    </location>
</feature>
<protein>
    <submittedName>
        <fullName evidence="2">Uncharacterized protein</fullName>
    </submittedName>
</protein>
<keyword evidence="1" id="KW-1133">Transmembrane helix</keyword>